<evidence type="ECO:0000313" key="1">
    <source>
        <dbReference type="EMBL" id="KAH6927794.1"/>
    </source>
</evidence>
<organism evidence="1 2">
    <name type="scientific">Hyalomma asiaticum</name>
    <name type="common">Tick</name>
    <dbReference type="NCBI Taxonomy" id="266040"/>
    <lineage>
        <taxon>Eukaryota</taxon>
        <taxon>Metazoa</taxon>
        <taxon>Ecdysozoa</taxon>
        <taxon>Arthropoda</taxon>
        <taxon>Chelicerata</taxon>
        <taxon>Arachnida</taxon>
        <taxon>Acari</taxon>
        <taxon>Parasitiformes</taxon>
        <taxon>Ixodida</taxon>
        <taxon>Ixodoidea</taxon>
        <taxon>Ixodidae</taxon>
        <taxon>Hyalomminae</taxon>
        <taxon>Hyalomma</taxon>
    </lineage>
</organism>
<comment type="caution">
    <text evidence="1">The sequence shown here is derived from an EMBL/GenBank/DDBJ whole genome shotgun (WGS) entry which is preliminary data.</text>
</comment>
<name>A0ACB7S165_HYAAI</name>
<accession>A0ACB7S165</accession>
<proteinExistence type="predicted"/>
<evidence type="ECO:0000313" key="2">
    <source>
        <dbReference type="Proteomes" id="UP000821845"/>
    </source>
</evidence>
<dbReference type="EMBL" id="CM023486">
    <property type="protein sequence ID" value="KAH6927794.1"/>
    <property type="molecule type" value="Genomic_DNA"/>
</dbReference>
<gene>
    <name evidence="1" type="ORF">HPB50_008628</name>
</gene>
<dbReference type="Proteomes" id="UP000821845">
    <property type="component" value="Chromosome 6"/>
</dbReference>
<sequence length="1170" mass="130792">MPLFAKRQPSLLAMHLPLRSMKSVPTMDLFQAIAEGKEGVLSQYLEDLSDPIRKAKVNDRDKNTGATLLHQAVKMKNNAILDMLLTYGADPNVKDKMGFTPLHYVAKFVRPEKRRSIILACEDSASLMIQTLMSAVGTGANAIDAWGMTPLHHASLSGNSHVVRCLLPYASVDKEVTDKQGRTALHNAATLGDAEVVRLLLSHGANIHAVDKKGLTPLHIAAKEGSLQAVCLLCDEIQKEASTDIPVALLSRRDKQNKTPLHYAVENNHIEIVSFLLEKGVDPNCSSSTGLTALHLAAMRGGVPMCQLLMDHGAATDVLADGNKTPLFLAATNDRPRIVAYLLDKGAGIEDRDVEGNSPLLGAVDSGSVEVVRLLLDRGADIESRNNDDRNVLHMAVLSKNEDVLQVLLTVKGSEQLINRKDCDGDTPLHHAARNAFLDIVQILLKHGARASAKNSSEETTLHAACHYNFPNVVREIVKQDARLVNETDIHWNTPLHVAAQGGFSETAAILVEAGAYLEAKNYYEWTPLTVACKNGDFDTVSNLLGAGASVNSVDKMKNRPLHIAAQFGNESVVKLLLNRKDVRDFVCKRNANKKNCLDMAIEEEHRDVVEALLKSRFWKELLQNSTDSEQYGTHQTPLRNLIRTMPDLATLVFDSCVMVEAGSDEDPNKSVTYQYQFLDDAFCGCGADDSGDESDSDSDSPAPGKCVRAELRKVYDDNGNVLPGTPLYSKDFGTLKQNHPLMIMANERRRALLGHELCKSLLLHKWESYGRYVYYSTMSIYLLFLGCLTSFAMGTPAPCPLDFPHFNTTCSFISRYNTCAVIGEASDEGQYMQTDFARKAKIIIFMVSLIFLLKEVFQMYNTRWNYLDLENLSEWSCYVCSLLFVFNFTDCSASTGVPEPWQWHLGVVSVFLSWALLVIYIRKLPFLGIYVVMFTNVLSTFCQFFMVFFLFIVAFALTFFALLQNQAPFDTPWKAIMKTTVMMVGEIEYDSIFTENVLPYETSSYILMAMFIVLMTIITSNLLVGLAVDDIKEVLEQAELKRLGMQASIQTRVQVETMLPTWVRRRVVVQKRTIKPNKKTKLAILLRRMFGINVQTVQHKGQDEKYTVEKVYEHQEAMERMLKHLEERMNILTQQGHRLEKALNALSHRLDDDSDGRSRSARTSLSNDL</sequence>
<protein>
    <submittedName>
        <fullName evidence="1">Uncharacterized protein</fullName>
    </submittedName>
</protein>
<reference evidence="1" key="1">
    <citation type="submission" date="2020-05" db="EMBL/GenBank/DDBJ databases">
        <title>Large-scale comparative analyses of tick genomes elucidate their genetic diversity and vector capacities.</title>
        <authorList>
            <person name="Jia N."/>
            <person name="Wang J."/>
            <person name="Shi W."/>
            <person name="Du L."/>
            <person name="Sun Y."/>
            <person name="Zhan W."/>
            <person name="Jiang J."/>
            <person name="Wang Q."/>
            <person name="Zhang B."/>
            <person name="Ji P."/>
            <person name="Sakyi L.B."/>
            <person name="Cui X."/>
            <person name="Yuan T."/>
            <person name="Jiang B."/>
            <person name="Yang W."/>
            <person name="Lam T.T.-Y."/>
            <person name="Chang Q."/>
            <person name="Ding S."/>
            <person name="Wang X."/>
            <person name="Zhu J."/>
            <person name="Ruan X."/>
            <person name="Zhao L."/>
            <person name="Wei J."/>
            <person name="Que T."/>
            <person name="Du C."/>
            <person name="Cheng J."/>
            <person name="Dai P."/>
            <person name="Han X."/>
            <person name="Huang E."/>
            <person name="Gao Y."/>
            <person name="Liu J."/>
            <person name="Shao H."/>
            <person name="Ye R."/>
            <person name="Li L."/>
            <person name="Wei W."/>
            <person name="Wang X."/>
            <person name="Wang C."/>
            <person name="Yang T."/>
            <person name="Huo Q."/>
            <person name="Li W."/>
            <person name="Guo W."/>
            <person name="Chen H."/>
            <person name="Zhou L."/>
            <person name="Ni X."/>
            <person name="Tian J."/>
            <person name="Zhou Y."/>
            <person name="Sheng Y."/>
            <person name="Liu T."/>
            <person name="Pan Y."/>
            <person name="Xia L."/>
            <person name="Li J."/>
            <person name="Zhao F."/>
            <person name="Cao W."/>
        </authorList>
    </citation>
    <scope>NUCLEOTIDE SEQUENCE</scope>
    <source>
        <strain evidence="1">Hyas-2018</strain>
    </source>
</reference>
<keyword evidence="2" id="KW-1185">Reference proteome</keyword>